<organism evidence="2 3">
    <name type="scientific">Gomphillus americanus</name>
    <dbReference type="NCBI Taxonomy" id="1940652"/>
    <lineage>
        <taxon>Eukaryota</taxon>
        <taxon>Fungi</taxon>
        <taxon>Dikarya</taxon>
        <taxon>Ascomycota</taxon>
        <taxon>Pezizomycotina</taxon>
        <taxon>Lecanoromycetes</taxon>
        <taxon>OSLEUM clade</taxon>
        <taxon>Ostropomycetidae</taxon>
        <taxon>Ostropales</taxon>
        <taxon>Graphidaceae</taxon>
        <taxon>Gomphilloideae</taxon>
        <taxon>Gomphillus</taxon>
    </lineage>
</organism>
<evidence type="ECO:0000313" key="2">
    <source>
        <dbReference type="EMBL" id="CAF9913738.1"/>
    </source>
</evidence>
<evidence type="ECO:0000313" key="3">
    <source>
        <dbReference type="Proteomes" id="UP000664169"/>
    </source>
</evidence>
<feature type="domain" description="Enoyl reductase (ER)" evidence="1">
    <location>
        <begin position="14"/>
        <end position="337"/>
    </location>
</feature>
<dbReference type="PANTHER" id="PTHR11695">
    <property type="entry name" value="ALCOHOL DEHYDROGENASE RELATED"/>
    <property type="match status" value="1"/>
</dbReference>
<reference evidence="2" key="1">
    <citation type="submission" date="2021-03" db="EMBL/GenBank/DDBJ databases">
        <authorList>
            <person name="Tagirdzhanova G."/>
        </authorList>
    </citation>
    <scope>NUCLEOTIDE SEQUENCE</scope>
</reference>
<keyword evidence="3" id="KW-1185">Reference proteome</keyword>
<evidence type="ECO:0000259" key="1">
    <source>
        <dbReference type="SMART" id="SM00829"/>
    </source>
</evidence>
<dbReference type="InterPro" id="IPR036291">
    <property type="entry name" value="NAD(P)-bd_dom_sf"/>
</dbReference>
<dbReference type="PANTHER" id="PTHR11695:SF294">
    <property type="entry name" value="RETICULON-4-INTERACTING PROTEIN 1, MITOCHONDRIAL"/>
    <property type="match status" value="1"/>
</dbReference>
<gene>
    <name evidence="2" type="ORF">GOMPHAMPRED_008012</name>
</gene>
<dbReference type="InterPro" id="IPR011032">
    <property type="entry name" value="GroES-like_sf"/>
</dbReference>
<name>A0A8H3F0W6_9LECA</name>
<dbReference type="GO" id="GO:0005739">
    <property type="term" value="C:mitochondrion"/>
    <property type="evidence" value="ECO:0007669"/>
    <property type="project" value="TreeGrafter"/>
</dbReference>
<dbReference type="Pfam" id="PF08240">
    <property type="entry name" value="ADH_N"/>
    <property type="match status" value="1"/>
</dbReference>
<dbReference type="Pfam" id="PF13602">
    <property type="entry name" value="ADH_zinc_N_2"/>
    <property type="match status" value="1"/>
</dbReference>
<accession>A0A8H3F0W6</accession>
<dbReference type="InterPro" id="IPR020843">
    <property type="entry name" value="ER"/>
</dbReference>
<comment type="caution">
    <text evidence="2">The sequence shown here is derived from an EMBL/GenBank/DDBJ whole genome shotgun (WGS) entry which is preliminary data.</text>
</comment>
<dbReference type="OrthoDB" id="201656at2759"/>
<protein>
    <recommendedName>
        <fullName evidence="1">Enoyl reductase (ER) domain-containing protein</fullName>
    </recommendedName>
</protein>
<dbReference type="GO" id="GO:0016491">
    <property type="term" value="F:oxidoreductase activity"/>
    <property type="evidence" value="ECO:0007669"/>
    <property type="project" value="InterPro"/>
</dbReference>
<dbReference type="Gene3D" id="3.40.50.720">
    <property type="entry name" value="NAD(P)-binding Rossmann-like Domain"/>
    <property type="match status" value="1"/>
</dbReference>
<dbReference type="AlphaFoldDB" id="A0A8H3F0W6"/>
<proteinExistence type="predicted"/>
<dbReference type="EMBL" id="CAJPDQ010000008">
    <property type="protein sequence ID" value="CAF9913738.1"/>
    <property type="molecule type" value="Genomic_DNA"/>
</dbReference>
<dbReference type="SUPFAM" id="SSF51735">
    <property type="entry name" value="NAD(P)-binding Rossmann-fold domains"/>
    <property type="match status" value="1"/>
</dbReference>
<dbReference type="Proteomes" id="UP000664169">
    <property type="component" value="Unassembled WGS sequence"/>
</dbReference>
<dbReference type="SUPFAM" id="SSF50129">
    <property type="entry name" value="GroES-like"/>
    <property type="match status" value="1"/>
</dbReference>
<sequence>MAGKAWTYSSIKPSVLSNLELTSYDDQDDSFTKPEHVLVKVLNASLNPGDLKFPETPILTHFIRKPATPSFDFCGSIVSIPTSYTKSPDAWNLHVGQLVFGMQRAIRSPGSLKTLLSVHVDTIYPLPLVENIPVEHGSGLGVAALTAYQAIKPYAQAGSSVLITGGSGGVGTFAIQIAKALDMHVIVTCSAKGAKLCQDLGADELIDYTKTTISEALSERKVDLLVDCVGNDCTLHQQSEQFLSKDGHFVLVAIMAENLTGILSMLDSAFRPTWLGGVRRKWKLIFTTSATTDFANIADLATAGKLRVVVDKVFDFGDVPAAYKYLKSGRAKGKVLVHIAYAESR</sequence>
<dbReference type="Gene3D" id="3.90.180.10">
    <property type="entry name" value="Medium-chain alcohol dehydrogenases, catalytic domain"/>
    <property type="match status" value="1"/>
</dbReference>
<dbReference type="CDD" id="cd08267">
    <property type="entry name" value="MDR1"/>
    <property type="match status" value="1"/>
</dbReference>
<dbReference type="InterPro" id="IPR050700">
    <property type="entry name" value="YIM1/Zinc_Alcohol_DH_Fams"/>
</dbReference>
<dbReference type="SMART" id="SM00829">
    <property type="entry name" value="PKS_ER"/>
    <property type="match status" value="1"/>
</dbReference>
<dbReference type="InterPro" id="IPR013154">
    <property type="entry name" value="ADH-like_N"/>
</dbReference>